<accession>A0A7T4R426</accession>
<dbReference type="KEGG" id="snan:I6N98_07010"/>
<evidence type="ECO:0000313" key="3">
    <source>
        <dbReference type="Proteomes" id="UP000596063"/>
    </source>
</evidence>
<keyword evidence="3" id="KW-1185">Reference proteome</keyword>
<evidence type="ECO:0000313" key="2">
    <source>
        <dbReference type="EMBL" id="QQD20095.1"/>
    </source>
</evidence>
<dbReference type="Pfam" id="PF04214">
    <property type="entry name" value="DUF411"/>
    <property type="match status" value="1"/>
</dbReference>
<feature type="chain" id="PRO_5032442567" evidence="1">
    <location>
        <begin position="23"/>
        <end position="153"/>
    </location>
</feature>
<protein>
    <submittedName>
        <fullName evidence="2">DUF411 domain-containing protein</fullName>
    </submittedName>
</protein>
<keyword evidence="1" id="KW-0732">Signal</keyword>
<proteinExistence type="predicted"/>
<organism evidence="2 3">
    <name type="scientific">Spongiibacter nanhainus</name>
    <dbReference type="NCBI Taxonomy" id="2794344"/>
    <lineage>
        <taxon>Bacteria</taxon>
        <taxon>Pseudomonadati</taxon>
        <taxon>Pseudomonadota</taxon>
        <taxon>Gammaproteobacteria</taxon>
        <taxon>Cellvibrionales</taxon>
        <taxon>Spongiibacteraceae</taxon>
        <taxon>Spongiibacter</taxon>
    </lineage>
</organism>
<dbReference type="Proteomes" id="UP000596063">
    <property type="component" value="Chromosome"/>
</dbReference>
<gene>
    <name evidence="2" type="ORF">I6N98_07010</name>
</gene>
<feature type="signal peptide" evidence="1">
    <location>
        <begin position="1"/>
        <end position="22"/>
    </location>
</feature>
<dbReference type="EMBL" id="CP066167">
    <property type="protein sequence ID" value="QQD20095.1"/>
    <property type="molecule type" value="Genomic_DNA"/>
</dbReference>
<evidence type="ECO:0000256" key="1">
    <source>
        <dbReference type="SAM" id="SignalP"/>
    </source>
</evidence>
<dbReference type="AlphaFoldDB" id="A0A7T4R426"/>
<name>A0A7T4R426_9GAMM</name>
<dbReference type="InterPro" id="IPR007332">
    <property type="entry name" value="DUF411"/>
</dbReference>
<sequence>MLQQLRFSLPLILALLATSATADTLIRVSKSPTCGCCTEWVEHLRDKGFEVEARNRNDMHTVKAALGIAPRYASCHTATVGDYVIEGHVPAADVKRLLAEKPDALGLTVPGMPVGSPGMEMGDRVDNYSVLLLKRNGSSEVFSRHPQNDTHSH</sequence>
<reference evidence="2 3" key="1">
    <citation type="submission" date="2020-12" db="EMBL/GenBank/DDBJ databases">
        <authorList>
            <person name="Shan Y."/>
        </authorList>
    </citation>
    <scope>NUCLEOTIDE SEQUENCE [LARGE SCALE GENOMIC DNA]</scope>
    <source>
        <strain evidence="3">csc3.9</strain>
    </source>
</reference>